<proteinExistence type="predicted"/>
<protein>
    <submittedName>
        <fullName evidence="1">Uncharacterized protein</fullName>
    </submittedName>
</protein>
<organism evidence="1 2">
    <name type="scientific">Pseudomonas nitroreducens</name>
    <dbReference type="NCBI Taxonomy" id="46680"/>
    <lineage>
        <taxon>Bacteria</taxon>
        <taxon>Pseudomonadati</taxon>
        <taxon>Pseudomonadota</taxon>
        <taxon>Gammaproteobacteria</taxon>
        <taxon>Pseudomonadales</taxon>
        <taxon>Pseudomonadaceae</taxon>
        <taxon>Pseudomonas</taxon>
    </lineage>
</organism>
<name>A0A7W7NY88_PSENT</name>
<sequence>MSDERKEGYYWIVAEQGSPWMVGRWVPPIPNVAGDEIQGHFDCSNHWSDEKEVTRPYQVGPRLVTPVRVPDAYLDQVIQELPMHVELLVRAAVAGGLVATPGGEDESIDIKHYNADSHTNPDSQKPELRLTKAGIGYDLRLLNCGQKPKAMRSTEEMLQFLLSKSPE</sequence>
<comment type="caution">
    <text evidence="1">The sequence shown here is derived from an EMBL/GenBank/DDBJ whole genome shotgun (WGS) entry which is preliminary data.</text>
</comment>
<dbReference type="AlphaFoldDB" id="A0A7W7NY88"/>
<reference evidence="1 2" key="1">
    <citation type="submission" date="2020-08" db="EMBL/GenBank/DDBJ databases">
        <title>Functional genomics of gut bacteria from endangered species of beetles.</title>
        <authorList>
            <person name="Carlos-Shanley C."/>
        </authorList>
    </citation>
    <scope>NUCLEOTIDE SEQUENCE [LARGE SCALE GENOMIC DNA]</scope>
    <source>
        <strain evidence="1 2">S00179</strain>
    </source>
</reference>
<dbReference type="EMBL" id="JACHLI010000001">
    <property type="protein sequence ID" value="MBB4861443.1"/>
    <property type="molecule type" value="Genomic_DNA"/>
</dbReference>
<evidence type="ECO:0000313" key="2">
    <source>
        <dbReference type="Proteomes" id="UP000566995"/>
    </source>
</evidence>
<evidence type="ECO:0000313" key="1">
    <source>
        <dbReference type="EMBL" id="MBB4861443.1"/>
    </source>
</evidence>
<dbReference type="RefSeq" id="WP_184585707.1">
    <property type="nucleotide sequence ID" value="NZ_JACHLI010000001.1"/>
</dbReference>
<gene>
    <name evidence="1" type="ORF">HNP46_000254</name>
</gene>
<accession>A0A7W7NY88</accession>
<dbReference type="Proteomes" id="UP000566995">
    <property type="component" value="Unassembled WGS sequence"/>
</dbReference>